<feature type="compositionally biased region" description="Basic and acidic residues" evidence="1">
    <location>
        <begin position="71"/>
        <end position="94"/>
    </location>
</feature>
<keyword evidence="2" id="KW-1133">Transmembrane helix</keyword>
<protein>
    <recommendedName>
        <fullName evidence="5">Transmembrane protein</fullName>
    </recommendedName>
</protein>
<reference evidence="3" key="1">
    <citation type="journal article" date="2023" name="Nat. Commun.">
        <title>Diploid and tetraploid genomes of Acorus and the evolution of monocots.</title>
        <authorList>
            <person name="Ma L."/>
            <person name="Liu K.W."/>
            <person name="Li Z."/>
            <person name="Hsiao Y.Y."/>
            <person name="Qi Y."/>
            <person name="Fu T."/>
            <person name="Tang G.D."/>
            <person name="Zhang D."/>
            <person name="Sun W.H."/>
            <person name="Liu D.K."/>
            <person name="Li Y."/>
            <person name="Chen G.Z."/>
            <person name="Liu X.D."/>
            <person name="Liao X.Y."/>
            <person name="Jiang Y.T."/>
            <person name="Yu X."/>
            <person name="Hao Y."/>
            <person name="Huang J."/>
            <person name="Zhao X.W."/>
            <person name="Ke S."/>
            <person name="Chen Y.Y."/>
            <person name="Wu W.L."/>
            <person name="Hsu J.L."/>
            <person name="Lin Y.F."/>
            <person name="Huang M.D."/>
            <person name="Li C.Y."/>
            <person name="Huang L."/>
            <person name="Wang Z.W."/>
            <person name="Zhao X."/>
            <person name="Zhong W.Y."/>
            <person name="Peng D.H."/>
            <person name="Ahmad S."/>
            <person name="Lan S."/>
            <person name="Zhang J.S."/>
            <person name="Tsai W.C."/>
            <person name="Van de Peer Y."/>
            <person name="Liu Z.J."/>
        </authorList>
    </citation>
    <scope>NUCLEOTIDE SEQUENCE</scope>
    <source>
        <strain evidence="3">CP</strain>
    </source>
</reference>
<evidence type="ECO:0000313" key="4">
    <source>
        <dbReference type="Proteomes" id="UP001180020"/>
    </source>
</evidence>
<proteinExistence type="predicted"/>
<evidence type="ECO:0000256" key="1">
    <source>
        <dbReference type="SAM" id="MobiDB-lite"/>
    </source>
</evidence>
<sequence length="130" mass="14925">MDPIKITFHTLLSVSIFLIFYSHVTLNMFTTLSIEHVISCFTNRQAMLILLNFIILLLTGESGLLFSSPNRAEDHHTESYERSSHREVPPMESKSIDEREMVVHGEEVEASVESLDLVLVEVEEEEEEVF</sequence>
<organism evidence="3 4">
    <name type="scientific">Acorus calamus</name>
    <name type="common">Sweet flag</name>
    <dbReference type="NCBI Taxonomy" id="4465"/>
    <lineage>
        <taxon>Eukaryota</taxon>
        <taxon>Viridiplantae</taxon>
        <taxon>Streptophyta</taxon>
        <taxon>Embryophyta</taxon>
        <taxon>Tracheophyta</taxon>
        <taxon>Spermatophyta</taxon>
        <taxon>Magnoliopsida</taxon>
        <taxon>Liliopsida</taxon>
        <taxon>Acoraceae</taxon>
        <taxon>Acorus</taxon>
    </lineage>
</organism>
<keyword evidence="2" id="KW-0472">Membrane</keyword>
<reference evidence="3" key="2">
    <citation type="submission" date="2023-06" db="EMBL/GenBank/DDBJ databases">
        <authorList>
            <person name="Ma L."/>
            <person name="Liu K.-W."/>
            <person name="Li Z."/>
            <person name="Hsiao Y.-Y."/>
            <person name="Qi Y."/>
            <person name="Fu T."/>
            <person name="Tang G."/>
            <person name="Zhang D."/>
            <person name="Sun W.-H."/>
            <person name="Liu D.-K."/>
            <person name="Li Y."/>
            <person name="Chen G.-Z."/>
            <person name="Liu X.-D."/>
            <person name="Liao X.-Y."/>
            <person name="Jiang Y.-T."/>
            <person name="Yu X."/>
            <person name="Hao Y."/>
            <person name="Huang J."/>
            <person name="Zhao X.-W."/>
            <person name="Ke S."/>
            <person name="Chen Y.-Y."/>
            <person name="Wu W.-L."/>
            <person name="Hsu J.-L."/>
            <person name="Lin Y.-F."/>
            <person name="Huang M.-D."/>
            <person name="Li C.-Y."/>
            <person name="Huang L."/>
            <person name="Wang Z.-W."/>
            <person name="Zhao X."/>
            <person name="Zhong W.-Y."/>
            <person name="Peng D.-H."/>
            <person name="Ahmad S."/>
            <person name="Lan S."/>
            <person name="Zhang J.-S."/>
            <person name="Tsai W.-C."/>
            <person name="Van De Peer Y."/>
            <person name="Liu Z.-J."/>
        </authorList>
    </citation>
    <scope>NUCLEOTIDE SEQUENCE</scope>
    <source>
        <strain evidence="3">CP</strain>
        <tissue evidence="3">Leaves</tissue>
    </source>
</reference>
<feature type="transmembrane region" description="Helical" evidence="2">
    <location>
        <begin position="47"/>
        <end position="66"/>
    </location>
</feature>
<name>A0AAV9D7Z2_ACOCL</name>
<evidence type="ECO:0000256" key="2">
    <source>
        <dbReference type="SAM" id="Phobius"/>
    </source>
</evidence>
<comment type="caution">
    <text evidence="3">The sequence shown here is derived from an EMBL/GenBank/DDBJ whole genome shotgun (WGS) entry which is preliminary data.</text>
</comment>
<keyword evidence="4" id="KW-1185">Reference proteome</keyword>
<evidence type="ECO:0008006" key="5">
    <source>
        <dbReference type="Google" id="ProtNLM"/>
    </source>
</evidence>
<feature type="region of interest" description="Disordered" evidence="1">
    <location>
        <begin position="69"/>
        <end position="94"/>
    </location>
</feature>
<dbReference type="Proteomes" id="UP001180020">
    <property type="component" value="Unassembled WGS sequence"/>
</dbReference>
<evidence type="ECO:0000313" key="3">
    <source>
        <dbReference type="EMBL" id="KAK1296919.1"/>
    </source>
</evidence>
<dbReference type="EMBL" id="JAUJYO010000015">
    <property type="protein sequence ID" value="KAK1296919.1"/>
    <property type="molecule type" value="Genomic_DNA"/>
</dbReference>
<accession>A0AAV9D7Z2</accession>
<gene>
    <name evidence="3" type="ORF">QJS10_CPB15g01634</name>
</gene>
<keyword evidence="2" id="KW-0812">Transmembrane</keyword>
<feature type="transmembrane region" description="Helical" evidence="2">
    <location>
        <begin position="6"/>
        <end position="26"/>
    </location>
</feature>
<dbReference type="AlphaFoldDB" id="A0AAV9D7Z2"/>